<dbReference type="OMA" id="PINCTHF"/>
<dbReference type="PROSITE" id="PS50958">
    <property type="entry name" value="SMB_2"/>
    <property type="match status" value="3"/>
</dbReference>
<feature type="domain" description="SMB" evidence="18">
    <location>
        <begin position="1930"/>
        <end position="1976"/>
    </location>
</feature>
<dbReference type="InterPro" id="IPR002172">
    <property type="entry name" value="LDrepeatLR_classA_rpt"/>
</dbReference>
<feature type="disulfide bond" evidence="13">
    <location>
        <begin position="1543"/>
        <end position="1558"/>
    </location>
</feature>
<feature type="disulfide bond" evidence="12">
    <location>
        <begin position="1040"/>
        <end position="1081"/>
    </location>
</feature>
<feature type="domain" description="Peptidase S1" evidence="17">
    <location>
        <begin position="1"/>
        <end position="220"/>
    </location>
</feature>
<evidence type="ECO:0000256" key="12">
    <source>
        <dbReference type="PROSITE-ProRule" id="PRU00090"/>
    </source>
</evidence>
<evidence type="ECO:0000256" key="9">
    <source>
        <dbReference type="ARBA" id="ARBA00023145"/>
    </source>
</evidence>
<dbReference type="GO" id="GO:0005576">
    <property type="term" value="C:extracellular region"/>
    <property type="evidence" value="ECO:0007669"/>
    <property type="project" value="UniProtKB-SubCell"/>
</dbReference>
<feature type="disulfide bond" evidence="12">
    <location>
        <begin position="451"/>
        <end position="492"/>
    </location>
</feature>
<protein>
    <submittedName>
        <fullName evidence="19">Uncharacterized protein</fullName>
    </submittedName>
</protein>
<feature type="disulfide bond" evidence="12">
    <location>
        <begin position="380"/>
        <end position="441"/>
    </location>
</feature>
<feature type="domain" description="Peptidase S1" evidence="17">
    <location>
        <begin position="518"/>
        <end position="749"/>
    </location>
</feature>
<dbReference type="PANTHER" id="PTHR24252:SF7">
    <property type="entry name" value="HYALIN"/>
    <property type="match status" value="1"/>
</dbReference>
<evidence type="ECO:0000259" key="15">
    <source>
        <dbReference type="PROSITE" id="PS01180"/>
    </source>
</evidence>
<keyword evidence="4 14" id="KW-0645">Protease</keyword>
<dbReference type="PROSITE" id="PS50038">
    <property type="entry name" value="FZ"/>
    <property type="match status" value="3"/>
</dbReference>
<dbReference type="InterPro" id="IPR036055">
    <property type="entry name" value="LDL_receptor-like_sf"/>
</dbReference>
<evidence type="ECO:0000313" key="20">
    <source>
        <dbReference type="Proteomes" id="UP000007110"/>
    </source>
</evidence>
<dbReference type="CDD" id="cd07066">
    <property type="entry name" value="CRD_FZ"/>
    <property type="match status" value="3"/>
</dbReference>
<dbReference type="InParanoid" id="A0A7M7NU70"/>
<evidence type="ECO:0000313" key="19">
    <source>
        <dbReference type="EnsemblMetazoa" id="XP_030840798"/>
    </source>
</evidence>
<feature type="domain" description="CUB" evidence="15">
    <location>
        <begin position="795"/>
        <end position="929"/>
    </location>
</feature>
<dbReference type="Gene3D" id="1.10.2000.10">
    <property type="entry name" value="Frizzled cysteine-rich domain"/>
    <property type="match status" value="3"/>
</dbReference>
<feature type="domain" description="SMB" evidence="18">
    <location>
        <begin position="1343"/>
        <end position="1389"/>
    </location>
</feature>
<dbReference type="SMART" id="SM00192">
    <property type="entry name" value="LDLa"/>
    <property type="match status" value="10"/>
</dbReference>
<dbReference type="SMART" id="SM00042">
    <property type="entry name" value="CUB"/>
    <property type="match status" value="4"/>
</dbReference>
<feature type="domain" description="Peptidase S1" evidence="17">
    <location>
        <begin position="2681"/>
        <end position="2915"/>
    </location>
</feature>
<dbReference type="InterPro" id="IPR001254">
    <property type="entry name" value="Trypsin_dom"/>
</dbReference>
<evidence type="ECO:0000256" key="3">
    <source>
        <dbReference type="ARBA" id="ARBA00022525"/>
    </source>
</evidence>
<feature type="domain" description="CUB" evidence="15">
    <location>
        <begin position="1971"/>
        <end position="2105"/>
    </location>
</feature>
<organism evidence="19 20">
    <name type="scientific">Strongylocentrotus purpuratus</name>
    <name type="common">Purple sea urchin</name>
    <dbReference type="NCBI Taxonomy" id="7668"/>
    <lineage>
        <taxon>Eukaryota</taxon>
        <taxon>Metazoa</taxon>
        <taxon>Echinodermata</taxon>
        <taxon>Eleutherozoa</taxon>
        <taxon>Echinozoa</taxon>
        <taxon>Echinoidea</taxon>
        <taxon>Euechinoidea</taxon>
        <taxon>Echinacea</taxon>
        <taxon>Camarodonta</taxon>
        <taxon>Echinidea</taxon>
        <taxon>Strongylocentrotidae</taxon>
        <taxon>Strongylocentrotus</taxon>
    </lineage>
</organism>
<dbReference type="Pfam" id="PF00057">
    <property type="entry name" value="Ldl_recept_a"/>
    <property type="match status" value="1"/>
</dbReference>
<dbReference type="SUPFAM" id="SSF63501">
    <property type="entry name" value="Frizzled cysteine-rich domain"/>
    <property type="match status" value="3"/>
</dbReference>
<keyword evidence="5" id="KW-0732">Signal</keyword>
<evidence type="ECO:0000256" key="6">
    <source>
        <dbReference type="ARBA" id="ARBA00022801"/>
    </source>
</evidence>
<feature type="disulfide bond" evidence="13">
    <location>
        <begin position="2545"/>
        <end position="2560"/>
    </location>
</feature>
<feature type="disulfide bond" evidence="13">
    <location>
        <begin position="365"/>
        <end position="380"/>
    </location>
</feature>
<keyword evidence="8" id="KW-0735">Signal-anchor</keyword>
<dbReference type="InterPro" id="IPR023415">
    <property type="entry name" value="LDLR_class-A_CS"/>
</dbReference>
<feature type="disulfide bond" evidence="13">
    <location>
        <begin position="2621"/>
        <end position="2636"/>
    </location>
</feature>
<dbReference type="PROSITE" id="PS00524">
    <property type="entry name" value="SMB_1"/>
    <property type="match status" value="3"/>
</dbReference>
<dbReference type="Pfam" id="PF00089">
    <property type="entry name" value="Trypsin"/>
    <property type="match status" value="5"/>
</dbReference>
<dbReference type="RefSeq" id="XP_030840798.1">
    <property type="nucleotide sequence ID" value="XM_030984938.1"/>
</dbReference>
<feature type="domain" description="Peptidase S1" evidence="17">
    <location>
        <begin position="1696"/>
        <end position="1925"/>
    </location>
</feature>
<dbReference type="GO" id="GO:0006508">
    <property type="term" value="P:proteolysis"/>
    <property type="evidence" value="ECO:0000318"/>
    <property type="project" value="GO_Central"/>
</dbReference>
<keyword evidence="20" id="KW-1185">Reference proteome</keyword>
<dbReference type="PROSITE" id="PS50068">
    <property type="entry name" value="LDLRA_2"/>
    <property type="match status" value="9"/>
</dbReference>
<feature type="disulfide bond" evidence="13">
    <location>
        <begin position="353"/>
        <end position="371"/>
    </location>
</feature>
<dbReference type="InterPro" id="IPR009003">
    <property type="entry name" value="Peptidase_S1_PA"/>
</dbReference>
<dbReference type="FunFam" id="2.40.10.10:FF:000002">
    <property type="entry name" value="Transmembrane protease serine"/>
    <property type="match status" value="1"/>
</dbReference>
<dbReference type="Pfam" id="PF01392">
    <property type="entry name" value="Fz"/>
    <property type="match status" value="3"/>
</dbReference>
<dbReference type="GO" id="GO:0005886">
    <property type="term" value="C:plasma membrane"/>
    <property type="evidence" value="ECO:0007669"/>
    <property type="project" value="UniProtKB-SubCell"/>
</dbReference>
<evidence type="ECO:0000256" key="1">
    <source>
        <dbReference type="ARBA" id="ARBA00004401"/>
    </source>
</evidence>
<dbReference type="Pfam" id="PF00431">
    <property type="entry name" value="CUB"/>
    <property type="match status" value="4"/>
</dbReference>
<dbReference type="Gene3D" id="4.10.1220.10">
    <property type="entry name" value="EGF-type module"/>
    <property type="match status" value="1"/>
</dbReference>
<dbReference type="PROSITE" id="PS50240">
    <property type="entry name" value="TRYPSIN_DOM"/>
    <property type="match status" value="5"/>
</dbReference>
<feature type="domain" description="FZ" evidence="16">
    <location>
        <begin position="964"/>
        <end position="1084"/>
    </location>
</feature>
<dbReference type="PANTHER" id="PTHR24252">
    <property type="entry name" value="ACROSIN-RELATED"/>
    <property type="match status" value="1"/>
</dbReference>
<evidence type="ECO:0000259" key="18">
    <source>
        <dbReference type="PROSITE" id="PS50958"/>
    </source>
</evidence>
<dbReference type="InterPro" id="IPR018114">
    <property type="entry name" value="TRYPSIN_HIS"/>
</dbReference>
<feature type="domain" description="CUB" evidence="15">
    <location>
        <begin position="1384"/>
        <end position="1518"/>
    </location>
</feature>
<dbReference type="CDD" id="cd00112">
    <property type="entry name" value="LDLa"/>
    <property type="match status" value="8"/>
</dbReference>
<feature type="domain" description="Peptidase S1" evidence="17">
    <location>
        <begin position="1107"/>
        <end position="1338"/>
    </location>
</feature>
<feature type="disulfide bond" evidence="12">
    <location>
        <begin position="1629"/>
        <end position="1670"/>
    </location>
</feature>
<keyword evidence="9" id="KW-0865">Zymogen</keyword>
<dbReference type="FunFam" id="2.40.10.10:FF:000003">
    <property type="entry name" value="Transmembrane serine protease 3"/>
    <property type="match status" value="3"/>
</dbReference>
<dbReference type="GeneID" id="585547"/>
<dbReference type="Gene3D" id="4.10.400.10">
    <property type="entry name" value="Low-density Lipoprotein Receptor"/>
    <property type="match status" value="7"/>
</dbReference>
<dbReference type="OrthoDB" id="10002959at2759"/>
<reference evidence="19" key="2">
    <citation type="submission" date="2021-01" db="UniProtKB">
        <authorList>
            <consortium name="EnsemblMetazoa"/>
        </authorList>
    </citation>
    <scope>IDENTIFICATION</scope>
</reference>
<dbReference type="InterPro" id="IPR036790">
    <property type="entry name" value="Frizzled_dom_sf"/>
</dbReference>
<keyword evidence="7 14" id="KW-0720">Serine protease</keyword>
<evidence type="ECO:0000259" key="16">
    <source>
        <dbReference type="PROSITE" id="PS50038"/>
    </source>
</evidence>
<feature type="disulfide bond" evidence="12">
    <location>
        <begin position="1558"/>
        <end position="1619"/>
    </location>
</feature>
<dbReference type="SUPFAM" id="SSF57424">
    <property type="entry name" value="LDL receptor-like module"/>
    <property type="match status" value="8"/>
</dbReference>
<dbReference type="PROSITE" id="PS00135">
    <property type="entry name" value="TRYPSIN_SER"/>
    <property type="match status" value="5"/>
</dbReference>
<dbReference type="Gene3D" id="2.40.10.10">
    <property type="entry name" value="Trypsin-like serine proteases"/>
    <property type="match status" value="5"/>
</dbReference>
<dbReference type="CDD" id="cd00041">
    <property type="entry name" value="CUB"/>
    <property type="match status" value="4"/>
</dbReference>
<dbReference type="PROSITE" id="PS00134">
    <property type="entry name" value="TRYPSIN_HIS"/>
    <property type="match status" value="4"/>
</dbReference>
<feature type="disulfide bond" evidence="13">
    <location>
        <begin position="2569"/>
        <end position="2587"/>
    </location>
</feature>
<evidence type="ECO:0000256" key="13">
    <source>
        <dbReference type="PROSITE-ProRule" id="PRU00124"/>
    </source>
</evidence>
<dbReference type="InterPro" id="IPR033116">
    <property type="entry name" value="TRYPSIN_SER"/>
</dbReference>
<accession>A0A7M7NU70</accession>
<feature type="domain" description="FZ" evidence="16">
    <location>
        <begin position="375"/>
        <end position="495"/>
    </location>
</feature>
<evidence type="ECO:0000256" key="10">
    <source>
        <dbReference type="ARBA" id="ARBA00023157"/>
    </source>
</evidence>
<feature type="disulfide bond" evidence="13">
    <location>
        <begin position="954"/>
        <end position="969"/>
    </location>
</feature>
<feature type="disulfide bond" evidence="13">
    <location>
        <begin position="2562"/>
        <end position="2574"/>
    </location>
</feature>
<dbReference type="KEGG" id="spu:585547"/>
<dbReference type="InterPro" id="IPR000859">
    <property type="entry name" value="CUB_dom"/>
</dbReference>
<feature type="disulfide bond" evidence="13">
    <location>
        <begin position="2127"/>
        <end position="2142"/>
    </location>
</feature>
<evidence type="ECO:0000259" key="17">
    <source>
        <dbReference type="PROSITE" id="PS50240"/>
    </source>
</evidence>
<dbReference type="Proteomes" id="UP000007110">
    <property type="component" value="Unassembled WGS sequence"/>
</dbReference>
<dbReference type="PROSITE" id="PS01180">
    <property type="entry name" value="CUB"/>
    <property type="match status" value="4"/>
</dbReference>
<feature type="disulfide bond" evidence="12">
    <location>
        <begin position="969"/>
        <end position="1030"/>
    </location>
</feature>
<proteinExistence type="inferred from homology"/>
<dbReference type="GO" id="GO:0004252">
    <property type="term" value="F:serine-type endopeptidase activity"/>
    <property type="evidence" value="ECO:0000318"/>
    <property type="project" value="GO_Central"/>
</dbReference>
<dbReference type="InterPro" id="IPR043504">
    <property type="entry name" value="Peptidase_S1_PA_chymotrypsin"/>
</dbReference>
<keyword evidence="10 13" id="KW-1015">Disulfide bond</keyword>
<dbReference type="EnsemblMetazoa" id="XM_030984938">
    <property type="protein sequence ID" value="XP_030840798"/>
    <property type="gene ID" value="LOC585547"/>
</dbReference>
<comment type="subcellular location">
    <subcellularLocation>
        <location evidence="1">Cell membrane</location>
        <topology evidence="1">Single-pass type II membrane protein</topology>
    </subcellularLocation>
    <subcellularLocation>
        <location evidence="2">Secreted</location>
    </subcellularLocation>
</comment>
<feature type="disulfide bond" evidence="13">
    <location>
        <begin position="1531"/>
        <end position="1549"/>
    </location>
</feature>
<dbReference type="SMART" id="SM00020">
    <property type="entry name" value="Tryp_SPc"/>
    <property type="match status" value="5"/>
</dbReference>
<comment type="caution">
    <text evidence="13">Lacks conserved residue(s) required for the propagation of feature annotation.</text>
</comment>
<dbReference type="InterPro" id="IPR001212">
    <property type="entry name" value="Somatomedin_B_dom"/>
</dbReference>
<evidence type="ECO:0000256" key="5">
    <source>
        <dbReference type="ARBA" id="ARBA00022729"/>
    </source>
</evidence>
<reference evidence="20" key="1">
    <citation type="submission" date="2015-02" db="EMBL/GenBank/DDBJ databases">
        <title>Genome sequencing for Strongylocentrotus purpuratus.</title>
        <authorList>
            <person name="Murali S."/>
            <person name="Liu Y."/>
            <person name="Vee V."/>
            <person name="English A."/>
            <person name="Wang M."/>
            <person name="Skinner E."/>
            <person name="Han Y."/>
            <person name="Muzny D.M."/>
            <person name="Worley K.C."/>
            <person name="Gibbs R.A."/>
        </authorList>
    </citation>
    <scope>NUCLEOTIDE SEQUENCE</scope>
</reference>
<dbReference type="PROSITE" id="PS01209">
    <property type="entry name" value="LDLRA_1"/>
    <property type="match status" value="2"/>
</dbReference>
<feature type="domain" description="FZ" evidence="16">
    <location>
        <begin position="1553"/>
        <end position="1673"/>
    </location>
</feature>
<dbReference type="InterPro" id="IPR020067">
    <property type="entry name" value="Frizzled_dom"/>
</dbReference>
<keyword evidence="6 14" id="KW-0378">Hydrolase</keyword>
<sequence length="2918" mass="320151">MAYLFNSELGQYCGATLIASEWVVTAAHCIWGISDLLDSVVMGDLHLSIGSEHHLAISPDNIFMHPQYDDNTLNADIAMIKLSQPVPFSEYVRPACLSETLEELRDYKTCIITGWGNTEHDGADNLRKAVVRLIEKERCEELYDIPDDYDTEFLICAGFERGGIDTCQGDSGGPMVCEGSDGRWHLTGITSFGFGCADPGFPGVYARVSTLLPFVETVMQIDRFGETVPIVLGLGDTQNISSPNYPFEYDSNTDLTWHAIAPAGYSILITFITFEVEEAYDALIVYQGFTGNTAERIRSNALTGYQLPDPIKTFGSYVWLRFKSDEIIQDGGFSVILSVEESIDCNNDGMINCSNGICISKNATCDGFNDCLDFSDEDYCPPCEDVPPVCRNLVPYSSTYFPNPFADTREDALDKVAGLDSIISCHSDMMELVCNTFFPECIHNGPTRRPCLSGCIDVTDACEQRYQETIGQPWPINCTHFTDSLQDTDGSCLGGQGDYLNTTICGTRPAYTPDQSRVVGGADAKEGEFPWMVYLYSHERGQVCGGTLIGPEWVVTAAHCVVDIPYSVDRIILGDLLLSSPSNHHLNITPAEIIPYLGYDTQTSDGDLALIKLSQPVDFTAFVRPACLAESSDEVNDYKRCTVSGWGNTEAGFDADVLQKAIVHLITNDRCAELYENATSNQMICAGYERGGIDTCQGDSGGPLVCEGSDGRWHLVGATSWGDGCADPGKPGIYARVSQFWPFIKEVLTGKIPLNGSCGRSCCTDLSESCNRGDCFCDQECSTRGDCCSDFQNFCEFQSSTSTPSSTERPDRLNETVPIVLGLGDTENIYSPNYPLEYYSNTDLTWHAIAPAGYSIVITFITFEVEVAYDALIVYQGFTGNTTERIRSNALTGYQLPDPIKTFGSYVWLRFKSDGSIEHGGFFVILSVEESIDCNNDDMINCSNGICISKNATCDGFNDCLDFSDEDYCPPCEDVPPVCKNLVPYSSTYFPNPFADTREDALDKVAGLDSIISCHSDMMELVCNTFFPECIHNGPTRRPCLSGCIDVTDACEQRYQETIGQPWPINCTHFTDSLQDTDGSCLGGQGDYLNTTICGTRPAYSLGQSRVVGGADAKEGEFPWMVYLYSHERGQVCGGTLIGPEWVATAAHCVVDIPYCVDRIILGDLLLSSPSNHHLNITPAEIIPYLGYDPRTSDGDLALIRLSQPVDFTAFVRPACLAESSDEVKDYKRCTVSGWGNTEAGFNADVLQKAIVHLITNDRCAELYVNATSNQMICAGYERGGIDTCQGDSGGPLVCEGSDGRWHLVGATSWGDGCADPGKPGIYARVSQFWPFIKEVLTGKIPLNGSCGRSCCTDLSESCNRGDCFCDQECSTRGDCCSDFQNFCEFQSSTSTPSSTERPDRLNETVPIVLGLGDTENIYSPNYPLEYYSNTDLTWHAIAPAGYSIVITFITFEVEVAYDALIVYQGFTGNTTERIRSNALTGYQLPDPIKTFGSYVWLRFKSDGSIEDGGFFVILSVEESIDCNNDDMINCSNGICISKNATCDGFNDCLDFSDEDYCPPCEDVPPVCKNLVPYSSTYFPNPFADTREDALDKVAGLDSIISCHSDMMELVCNTFFPECIHNGPTRRPCLSGCIDVTDACEQRYQETIGQPWPINCTHFTDSLQDTDGSCLGGQGDYLNTTICGTRPAYTPDQSRVVGGADAKEGEFPWMVYLYSHERGQVCGGTLIGPEWVVTAAHCVVDIPYSVDHIILGDLLLSSPSNHHLNITPAEIIPYPGYYFPNGDLALIRLSQPVDFTAFVRPACLAESSEEVKDYKRCTVSGWGNTEAGFDADVLQKAIVHLITNERCAELYVNRTSDQMICAGYERGGIDTCQGDSGGPLVCEGSDGRWHLVGATSWGDGCADPGKPGIYARVSQFWPFIKEVLTGRIPFNGSCGRSCCTDLSESCNRGDCFCDQECSTRGDCCSDFQDFCEFQSSTSTPSSTERPGIRPAMIVIDFEIGETEEIISPNFPQVYPNNVEMLWYVRAPTNYSVSLRFAEFSTEPNFDFLNVYEGLLPSFGESTRIASLTGDERIDDILYLGSYLWLEFITDSVIGSYGFRLVLSVVNTEEQIRSCYSSGKAILLSSFCDGALDCPDGTDEQNCPPFQLAAGESTNFVSRSIPDYFGPTPLEWTVTSADTDLALVVKVEYISLLVGDSITFRTIGADSGEDYVWTLDGPLNQDYSQAADKVFPSGGLVIEASLNGTRDFDMKVMSVLPQDITGCEGSDRLITPKNTCDGIVDCPDFSDEQDCVPLESIALNLGQVATIETLGYPELLKTSLALRMTWTIRTGSESRLRVDIQRFVTEASHTLTIGTGLDATDESSIVFKLEMIPFVSRPGAEVGDISPPGNSMWIRIEKPFTSRPAELVLFARIEAVTEESLQCPSNQLSCGGIFPGCYNEASTCDGVNDCFDGADEDCECPGILDVRCGIINTCVHRRNFCDGRVDCGDDESKCTFVCDNGHIVHELFICDGYNDCGDFTDELQDCECASNQFDCGERCISTNDVCNDYVDCANGADEANCTCKSFEFQCDNGECVPYWTLCDGDFDCSDGSEERQDNCRYCPGNYHQCPDFSSCLSPYSICNFNQDCKDGSDELNCPWSDNTTEPVIEPTESTTPTRQTTPLSFIPYEACGLRPALDIHRVTHGEDVTGLGEWPWQIALYRTSGSFTCGGSVITPDWILTAAHCVDEPGSNYTIKAGSLAYFKFEGGGQIRDVAEVIQHPFYDRFTLVNDIAILKLASPLNITNEVQPICLPTMDETIPQPGQYVTFTGWGSYRERNDRLPDFLQEGRMPVIPNNFCDHYAYFLSVRPSMFCTMYHTGLQGVCTGDSGGPIVQEINGRWTLVGISSWVEICGAPYIPNGFTRVSSFIDLVQAAMTAEN</sequence>
<feature type="domain" description="CUB" evidence="15">
    <location>
        <begin position="224"/>
        <end position="340"/>
    </location>
</feature>
<evidence type="ECO:0000256" key="7">
    <source>
        <dbReference type="ARBA" id="ARBA00022825"/>
    </source>
</evidence>
<dbReference type="FunFam" id="2.40.10.10:FF:000146">
    <property type="entry name" value="Serine protease 53"/>
    <property type="match status" value="1"/>
</dbReference>
<dbReference type="InterPro" id="IPR035914">
    <property type="entry name" value="Sperma_CUB_dom_sf"/>
</dbReference>
<dbReference type="FunFam" id="2.40.10.10:FF:000068">
    <property type="entry name" value="transmembrane protease serine 2"/>
    <property type="match status" value="1"/>
</dbReference>
<dbReference type="PRINTS" id="PR00261">
    <property type="entry name" value="LDLRECEPTOR"/>
</dbReference>
<name>A0A7M7NU70_STRPU</name>
<keyword evidence="8" id="KW-0812">Transmembrane</keyword>
<evidence type="ECO:0000256" key="8">
    <source>
        <dbReference type="ARBA" id="ARBA00022968"/>
    </source>
</evidence>
<feature type="disulfide bond" evidence="13">
    <location>
        <begin position="942"/>
        <end position="960"/>
    </location>
</feature>
<dbReference type="SUPFAM" id="SSF50494">
    <property type="entry name" value="Trypsin-like serine proteases"/>
    <property type="match status" value="5"/>
</dbReference>
<feature type="disulfide bond" evidence="13">
    <location>
        <begin position="2497"/>
        <end position="2515"/>
    </location>
</feature>
<feature type="domain" description="SMB" evidence="18">
    <location>
        <begin position="754"/>
        <end position="800"/>
    </location>
</feature>
<evidence type="ECO:0000256" key="4">
    <source>
        <dbReference type="ARBA" id="ARBA00022670"/>
    </source>
</evidence>
<dbReference type="SMART" id="SM00063">
    <property type="entry name" value="FRI"/>
    <property type="match status" value="1"/>
</dbReference>
<dbReference type="CDD" id="cd00190">
    <property type="entry name" value="Tryp_SPc"/>
    <property type="match status" value="5"/>
</dbReference>
<dbReference type="Gene3D" id="2.60.120.290">
    <property type="entry name" value="Spermadhesin, CUB domain"/>
    <property type="match status" value="4"/>
</dbReference>
<keyword evidence="3" id="KW-0964">Secreted</keyword>
<evidence type="ECO:0000256" key="2">
    <source>
        <dbReference type="ARBA" id="ARBA00004613"/>
    </source>
</evidence>
<dbReference type="SUPFAM" id="SSF49854">
    <property type="entry name" value="Spermadhesin, CUB domain"/>
    <property type="match status" value="4"/>
</dbReference>
<evidence type="ECO:0000256" key="14">
    <source>
        <dbReference type="RuleBase" id="RU363034"/>
    </source>
</evidence>
<evidence type="ECO:0000256" key="11">
    <source>
        <dbReference type="ARBA" id="ARBA00024195"/>
    </source>
</evidence>
<comment type="similarity">
    <text evidence="11">Belongs to the peptidase S1 family. CLIP subfamily.</text>
</comment>